<dbReference type="AlphaFoldDB" id="A0A0B7K5W6"/>
<proteinExistence type="predicted"/>
<accession>A0A0B7K5W6</accession>
<dbReference type="EMBL" id="CDPU01000030">
    <property type="protein sequence ID" value="CEO52743.1"/>
    <property type="molecule type" value="Genomic_DNA"/>
</dbReference>
<dbReference type="AntiFam" id="ANF00095">
    <property type="entry name" value="Shadow ORF (opposite ABC transporters)"/>
</dbReference>
<protein>
    <submittedName>
        <fullName evidence="2">Uncharacterized protein</fullName>
    </submittedName>
</protein>
<sequence>MAPHVTWRVTPMHRSFSISLVWLEKKSAELVPHQKFRFAEQERDTYYDNSHAAASWLLACLHMLGLIEPGLHVAPLWGWAPQAFIMIPPLAVIPPPLLQQLTVRAPLDDGPLVHDEDLVGGDDGRQPVGDDEHGAALAQLPQRRLDEGLGLGVDGAGGLVEDEDGRALEEGAGDGDALDLAARQLDAVLADGGAVALGEGVEEQGVLGHDADGVAEGALGDVADVAAVDPDAAGGDVVVAQEELGEGGLACARGADEGDCLAGLGVDVDAVEDGSPGVVAEADVVEGDVTRDFTQLGGARLVDDGDGHQGLDHAGDVGVGDAPAPVGRQVAVHGGAEAEPLVAEHVEGRDGLPPLDGLVLDPGLLPFRPGQCAAVLDVPGEGDDLEGDEAVEGGDHAEHGGRAELGVEDDEGNGHVDEGGADVEGGALEDVVEGLALLDGLHDLGRVPVGVEVEGLAHDVVEGSVGYPSVGELLDGDLGEVGN</sequence>
<feature type="compositionally biased region" description="Basic and acidic residues" evidence="1">
    <location>
        <begin position="393"/>
        <end position="402"/>
    </location>
</feature>
<evidence type="ECO:0000256" key="1">
    <source>
        <dbReference type="SAM" id="MobiDB-lite"/>
    </source>
</evidence>
<name>A0A0B7K5W6_BIOOC</name>
<feature type="region of interest" description="Disordered" evidence="1">
    <location>
        <begin position="380"/>
        <end position="422"/>
    </location>
</feature>
<gene>
    <name evidence="2" type="ORF">BN869_000008801_1</name>
</gene>
<reference evidence="2" key="1">
    <citation type="submission" date="2015-01" db="EMBL/GenBank/DDBJ databases">
        <authorList>
            <person name="Durling Mikael"/>
        </authorList>
    </citation>
    <scope>NUCLEOTIDE SEQUENCE</scope>
</reference>
<organism evidence="2">
    <name type="scientific">Bionectria ochroleuca</name>
    <name type="common">Gliocladium roseum</name>
    <dbReference type="NCBI Taxonomy" id="29856"/>
    <lineage>
        <taxon>Eukaryota</taxon>
        <taxon>Fungi</taxon>
        <taxon>Dikarya</taxon>
        <taxon>Ascomycota</taxon>
        <taxon>Pezizomycotina</taxon>
        <taxon>Sordariomycetes</taxon>
        <taxon>Hypocreomycetidae</taxon>
        <taxon>Hypocreales</taxon>
        <taxon>Bionectriaceae</taxon>
        <taxon>Clonostachys</taxon>
    </lineage>
</organism>
<evidence type="ECO:0000313" key="2">
    <source>
        <dbReference type="EMBL" id="CEO52743.1"/>
    </source>
</evidence>
<dbReference type="AntiFam" id="ANF00142">
    <property type="entry name" value="Shadow ORF (opposite yadG)"/>
</dbReference>
<feature type="compositionally biased region" description="Acidic residues" evidence="1">
    <location>
        <begin position="380"/>
        <end position="392"/>
    </location>
</feature>